<keyword evidence="2" id="KW-0805">Transcription regulation</keyword>
<evidence type="ECO:0000256" key="6">
    <source>
        <dbReference type="ARBA" id="ARBA00040136"/>
    </source>
</evidence>
<dbReference type="InterPro" id="IPR003195">
    <property type="entry name" value="TFIID_TAF13"/>
</dbReference>
<dbReference type="SUPFAM" id="SSF47113">
    <property type="entry name" value="Histone-fold"/>
    <property type="match status" value="1"/>
</dbReference>
<dbReference type="InterPro" id="IPR009072">
    <property type="entry name" value="Histone-fold"/>
</dbReference>
<dbReference type="Proteomes" id="UP000284706">
    <property type="component" value="Unassembled WGS sequence"/>
</dbReference>
<organism evidence="7 8">
    <name type="scientific">Gymnopilus dilepis</name>
    <dbReference type="NCBI Taxonomy" id="231916"/>
    <lineage>
        <taxon>Eukaryota</taxon>
        <taxon>Fungi</taxon>
        <taxon>Dikarya</taxon>
        <taxon>Basidiomycota</taxon>
        <taxon>Agaricomycotina</taxon>
        <taxon>Agaricomycetes</taxon>
        <taxon>Agaricomycetidae</taxon>
        <taxon>Agaricales</taxon>
        <taxon>Agaricineae</taxon>
        <taxon>Hymenogastraceae</taxon>
        <taxon>Gymnopilus</taxon>
    </lineage>
</organism>
<dbReference type="CDD" id="cd07978">
    <property type="entry name" value="HFD_TAF13"/>
    <property type="match status" value="1"/>
</dbReference>
<comment type="subcellular location">
    <subcellularLocation>
        <location evidence="1">Nucleus</location>
    </subcellularLocation>
</comment>
<evidence type="ECO:0000313" key="7">
    <source>
        <dbReference type="EMBL" id="PPQ76417.1"/>
    </source>
</evidence>
<dbReference type="Pfam" id="PF02269">
    <property type="entry name" value="TFIID-18kDa"/>
    <property type="match status" value="1"/>
</dbReference>
<comment type="caution">
    <text evidence="7">The sequence shown here is derived from an EMBL/GenBank/DDBJ whole genome shotgun (WGS) entry which is preliminary data.</text>
</comment>
<dbReference type="GO" id="GO:0051123">
    <property type="term" value="P:RNA polymerase II preinitiation complex assembly"/>
    <property type="evidence" value="ECO:0007669"/>
    <property type="project" value="TreeGrafter"/>
</dbReference>
<dbReference type="PANTHER" id="PTHR11380:SF5">
    <property type="entry name" value="TRANSCRIPTION INITIATION FACTOR TFIID SUBUNIT 13"/>
    <property type="match status" value="1"/>
</dbReference>
<dbReference type="PANTHER" id="PTHR11380">
    <property type="entry name" value="TRANSCRIPTION INITIATION FACTOR TFIID/SUPT3-RELATED"/>
    <property type="match status" value="1"/>
</dbReference>
<keyword evidence="8" id="KW-1185">Reference proteome</keyword>
<dbReference type="Gene3D" id="1.10.20.10">
    <property type="entry name" value="Histone, subunit A"/>
    <property type="match status" value="1"/>
</dbReference>
<proteinExistence type="inferred from homology"/>
<accession>A0A409WD22</accession>
<protein>
    <recommendedName>
        <fullName evidence="6">Transcription initiation factor TFIID subunit 13</fullName>
    </recommendedName>
</protein>
<dbReference type="AlphaFoldDB" id="A0A409WD22"/>
<evidence type="ECO:0000256" key="4">
    <source>
        <dbReference type="ARBA" id="ARBA00023242"/>
    </source>
</evidence>
<evidence type="ECO:0000256" key="2">
    <source>
        <dbReference type="ARBA" id="ARBA00023015"/>
    </source>
</evidence>
<sequence>MSYPGYTPTPPPAGTTPPTYPYGAYHPSPYAHPATPGAYSYAAGAYQTGVTSYWPYPYSYVAPQHPQTTAAGSTTTTSAATQLQQLQQLQALQQQQAALARAAPAPVTPHVPTASTSVSTLPPRTATFSAYTPSYAREAISSYGTGGRGGRRQPNLKGLFTKELKNLMYGFGDDRNPANDTVNVMEDILIEYITDVCQVSTGPTKKSRLSIDDLRRALSRPADAKKLARMEELLFMQEDIKRARAQFEESDMNNPKGLQ</sequence>
<evidence type="ECO:0000256" key="3">
    <source>
        <dbReference type="ARBA" id="ARBA00023163"/>
    </source>
</evidence>
<dbReference type="GO" id="GO:0005669">
    <property type="term" value="C:transcription factor TFIID complex"/>
    <property type="evidence" value="ECO:0007669"/>
    <property type="project" value="TreeGrafter"/>
</dbReference>
<evidence type="ECO:0000256" key="1">
    <source>
        <dbReference type="ARBA" id="ARBA00004123"/>
    </source>
</evidence>
<evidence type="ECO:0000256" key="5">
    <source>
        <dbReference type="ARBA" id="ARBA00038392"/>
    </source>
</evidence>
<keyword evidence="3" id="KW-0804">Transcription</keyword>
<dbReference type="GO" id="GO:0046982">
    <property type="term" value="F:protein heterodimerization activity"/>
    <property type="evidence" value="ECO:0007669"/>
    <property type="project" value="InterPro"/>
</dbReference>
<evidence type="ECO:0000313" key="8">
    <source>
        <dbReference type="Proteomes" id="UP000284706"/>
    </source>
</evidence>
<keyword evidence="4" id="KW-0539">Nucleus</keyword>
<name>A0A409WD22_9AGAR</name>
<dbReference type="OrthoDB" id="10266074at2759"/>
<dbReference type="EMBL" id="NHYE01005162">
    <property type="protein sequence ID" value="PPQ76417.1"/>
    <property type="molecule type" value="Genomic_DNA"/>
</dbReference>
<comment type="similarity">
    <text evidence="5">Belongs to the TAF13 family.</text>
</comment>
<reference evidence="7 8" key="1">
    <citation type="journal article" date="2018" name="Evol. Lett.">
        <title>Horizontal gene cluster transfer increased hallucinogenic mushroom diversity.</title>
        <authorList>
            <person name="Reynolds H.T."/>
            <person name="Vijayakumar V."/>
            <person name="Gluck-Thaler E."/>
            <person name="Korotkin H.B."/>
            <person name="Matheny P.B."/>
            <person name="Slot J.C."/>
        </authorList>
    </citation>
    <scope>NUCLEOTIDE SEQUENCE [LARGE SCALE GENOMIC DNA]</scope>
    <source>
        <strain evidence="7 8">SRW20</strain>
    </source>
</reference>
<dbReference type="InParanoid" id="A0A409WD22"/>
<gene>
    <name evidence="7" type="ORF">CVT26_013074</name>
</gene>
<dbReference type="STRING" id="231916.A0A409WD22"/>